<proteinExistence type="predicted"/>
<dbReference type="Proteomes" id="UP000269945">
    <property type="component" value="Unassembled WGS sequence"/>
</dbReference>
<feature type="non-terminal residue" evidence="2">
    <location>
        <position position="103"/>
    </location>
</feature>
<evidence type="ECO:0000313" key="2">
    <source>
        <dbReference type="EMBL" id="VCX39041.1"/>
    </source>
</evidence>
<sequence length="103" mass="11714">QLSSPHTPGLEVCLPAPPPTKDCREWEGVCAEPGTAGEWLMGIEMEQNQNPRQEVERKAGPKNRKSSLSLQEKEEEEKTDPRDKNPDRQTHLLHVCDEQEPME</sequence>
<dbReference type="EMBL" id="CYRY02044210">
    <property type="protein sequence ID" value="VCX39041.1"/>
    <property type="molecule type" value="Genomic_DNA"/>
</dbReference>
<reference evidence="2 3" key="1">
    <citation type="submission" date="2018-10" db="EMBL/GenBank/DDBJ databases">
        <authorList>
            <person name="Ekblom R."/>
            <person name="Jareborg N."/>
        </authorList>
    </citation>
    <scope>NUCLEOTIDE SEQUENCE [LARGE SCALE GENOMIC DNA]</scope>
    <source>
        <tissue evidence="2">Muscle</tissue>
    </source>
</reference>
<evidence type="ECO:0000256" key="1">
    <source>
        <dbReference type="SAM" id="MobiDB-lite"/>
    </source>
</evidence>
<name>A0A9X9Q8D9_GULGU</name>
<gene>
    <name evidence="2" type="ORF">BN2614_LOCUS7</name>
</gene>
<protein>
    <submittedName>
        <fullName evidence="2">Uncharacterized protein</fullName>
    </submittedName>
</protein>
<dbReference type="AlphaFoldDB" id="A0A9X9Q8D9"/>
<evidence type="ECO:0000313" key="3">
    <source>
        <dbReference type="Proteomes" id="UP000269945"/>
    </source>
</evidence>
<comment type="caution">
    <text evidence="2">The sequence shown here is derived from an EMBL/GenBank/DDBJ whole genome shotgun (WGS) entry which is preliminary data.</text>
</comment>
<feature type="compositionally biased region" description="Basic and acidic residues" evidence="1">
    <location>
        <begin position="79"/>
        <end position="97"/>
    </location>
</feature>
<feature type="region of interest" description="Disordered" evidence="1">
    <location>
        <begin position="43"/>
        <end position="103"/>
    </location>
</feature>
<accession>A0A9X9Q8D9</accession>
<organism evidence="2 3">
    <name type="scientific">Gulo gulo</name>
    <name type="common">Wolverine</name>
    <name type="synonym">Gluton</name>
    <dbReference type="NCBI Taxonomy" id="48420"/>
    <lineage>
        <taxon>Eukaryota</taxon>
        <taxon>Metazoa</taxon>
        <taxon>Chordata</taxon>
        <taxon>Craniata</taxon>
        <taxon>Vertebrata</taxon>
        <taxon>Euteleostomi</taxon>
        <taxon>Mammalia</taxon>
        <taxon>Eutheria</taxon>
        <taxon>Laurasiatheria</taxon>
        <taxon>Carnivora</taxon>
        <taxon>Caniformia</taxon>
        <taxon>Musteloidea</taxon>
        <taxon>Mustelidae</taxon>
        <taxon>Guloninae</taxon>
        <taxon>Gulo</taxon>
    </lineage>
</organism>
<feature type="non-terminal residue" evidence="2">
    <location>
        <position position="1"/>
    </location>
</feature>
<keyword evidence="3" id="KW-1185">Reference proteome</keyword>